<dbReference type="GO" id="GO:0009279">
    <property type="term" value="C:cell outer membrane"/>
    <property type="evidence" value="ECO:0007669"/>
    <property type="project" value="UniProtKB-SubCell"/>
</dbReference>
<dbReference type="AlphaFoldDB" id="A0A4V1N1H5"/>
<dbReference type="Pfam" id="PF02321">
    <property type="entry name" value="OEP"/>
    <property type="match status" value="2"/>
</dbReference>
<accession>A0A4V1N1H5</accession>
<dbReference type="OrthoDB" id="9770517at2"/>
<keyword evidence="5 10" id="KW-0732">Signal</keyword>
<reference evidence="12 13" key="1">
    <citation type="submission" date="2019-01" db="EMBL/GenBank/DDBJ databases">
        <title>Pseudoxanthomonas composti sp. nov., isolated from compost.</title>
        <authorList>
            <person name="Yang G."/>
        </authorList>
    </citation>
    <scope>NUCLEOTIDE SEQUENCE [LARGE SCALE GENOMIC DNA]</scope>
    <source>
        <strain evidence="12 13">GSS15</strain>
    </source>
</reference>
<gene>
    <name evidence="12" type="ORF">EPA99_00330</name>
</gene>
<evidence type="ECO:0000313" key="12">
    <source>
        <dbReference type="EMBL" id="RXR08318.1"/>
    </source>
</evidence>
<evidence type="ECO:0000256" key="6">
    <source>
        <dbReference type="ARBA" id="ARBA00023136"/>
    </source>
</evidence>
<keyword evidence="3 10" id="KW-1134">Transmembrane beta strand</keyword>
<evidence type="ECO:0000256" key="1">
    <source>
        <dbReference type="ARBA" id="ARBA00004370"/>
    </source>
</evidence>
<dbReference type="SUPFAM" id="SSF56954">
    <property type="entry name" value="Outer membrane efflux proteins (OEP)"/>
    <property type="match status" value="1"/>
</dbReference>
<sequence>MSTNLSFPTARRTGRTLSVLASALLLASCATSGGLEPSAVLRSPDDVSATRSLAGHLSQAEFPRQDWWTRLGDPQLDALIGEALAGTPSLQVADARLRQARAQAGLSDAERRPSLSGSAQYTGVQLPETLLGDEFGGKLMHSTVLMLNFSWKPDLWGGQRAAYEAAVGQARAAEVDAQAARLALSANIARAYINLAQAYEAQQVARQEERRASQLFELGDKRVKAGLDNQLPLRQSESAIASARQQAEAAQQQIDALRNALAALLGKGPDRGLDIAPPSLLDAPSPAVPNVLPSELLGHRADVVAARWRVEAASRGIDAAKAAFKPSINLSAIVGLADSGLSDLFSNEALLGFGGPALSLPIFDGGRLRGQLDARDAQYDLAVAEYNQSLVGAMHEVADAVQAARSLDAQTAQATQARDAARAALELATSRYSAGIGNQLEVLTTQRPLLQLEQQLASLRAQRYAAAIDLDQALGGGLPLSAPQLSSSDSDTSKVTP</sequence>
<dbReference type="NCBIfam" id="TIGR01845">
    <property type="entry name" value="outer_NodT"/>
    <property type="match status" value="1"/>
</dbReference>
<comment type="subcellular location">
    <subcellularLocation>
        <location evidence="10">Cell outer membrane</location>
        <topology evidence="10">Lipid-anchor</topology>
    </subcellularLocation>
    <subcellularLocation>
        <location evidence="1">Membrane</location>
    </subcellularLocation>
</comment>
<keyword evidence="4 10" id="KW-0812">Transmembrane</keyword>
<evidence type="ECO:0000256" key="2">
    <source>
        <dbReference type="ARBA" id="ARBA00007613"/>
    </source>
</evidence>
<evidence type="ECO:0000256" key="5">
    <source>
        <dbReference type="ARBA" id="ARBA00022729"/>
    </source>
</evidence>
<evidence type="ECO:0000256" key="3">
    <source>
        <dbReference type="ARBA" id="ARBA00022452"/>
    </source>
</evidence>
<evidence type="ECO:0000256" key="11">
    <source>
        <dbReference type="SAM" id="Coils"/>
    </source>
</evidence>
<dbReference type="Proteomes" id="UP000289784">
    <property type="component" value="Unassembled WGS sequence"/>
</dbReference>
<dbReference type="InterPro" id="IPR003423">
    <property type="entry name" value="OMP_efflux"/>
</dbReference>
<evidence type="ECO:0000256" key="8">
    <source>
        <dbReference type="ARBA" id="ARBA00023288"/>
    </source>
</evidence>
<keyword evidence="8 10" id="KW-0449">Lipoprotein</keyword>
<comment type="function">
    <text evidence="9">Could be involved in resistance to puromycin, acriflavine and tetraphenylarsonium chloride.</text>
</comment>
<dbReference type="InterPro" id="IPR010131">
    <property type="entry name" value="MdtP/NodT-like"/>
</dbReference>
<evidence type="ECO:0000256" key="9">
    <source>
        <dbReference type="ARBA" id="ARBA00037313"/>
    </source>
</evidence>
<keyword evidence="11" id="KW-0175">Coiled coil</keyword>
<keyword evidence="7 10" id="KW-0564">Palmitate</keyword>
<evidence type="ECO:0000256" key="4">
    <source>
        <dbReference type="ARBA" id="ARBA00022692"/>
    </source>
</evidence>
<feature type="coiled-coil region" evidence="11">
    <location>
        <begin position="233"/>
        <end position="267"/>
    </location>
</feature>
<dbReference type="Gene3D" id="2.20.200.10">
    <property type="entry name" value="Outer membrane efflux proteins (OEP)"/>
    <property type="match status" value="1"/>
</dbReference>
<keyword evidence="13" id="KW-1185">Reference proteome</keyword>
<dbReference type="PANTHER" id="PTHR30203">
    <property type="entry name" value="OUTER MEMBRANE CATION EFFLUX PROTEIN"/>
    <property type="match status" value="1"/>
</dbReference>
<proteinExistence type="inferred from homology"/>
<evidence type="ECO:0000256" key="7">
    <source>
        <dbReference type="ARBA" id="ARBA00023139"/>
    </source>
</evidence>
<comment type="similarity">
    <text evidence="2 10">Belongs to the outer membrane factor (OMF) (TC 1.B.17) family.</text>
</comment>
<keyword evidence="6 10" id="KW-0472">Membrane</keyword>
<dbReference type="GO" id="GO:0015562">
    <property type="term" value="F:efflux transmembrane transporter activity"/>
    <property type="evidence" value="ECO:0007669"/>
    <property type="project" value="InterPro"/>
</dbReference>
<organism evidence="12 13">
    <name type="scientific">Pseudoxanthomonas composti</name>
    <dbReference type="NCBI Taxonomy" id="2137479"/>
    <lineage>
        <taxon>Bacteria</taxon>
        <taxon>Pseudomonadati</taxon>
        <taxon>Pseudomonadota</taxon>
        <taxon>Gammaproteobacteria</taxon>
        <taxon>Lysobacterales</taxon>
        <taxon>Lysobacteraceae</taxon>
        <taxon>Pseudoxanthomonas</taxon>
    </lineage>
</organism>
<dbReference type="PANTHER" id="PTHR30203:SF20">
    <property type="entry name" value="MULTIDRUG RESISTANCE OUTER MEMBRANE PROTEIN MDTP-RELATED"/>
    <property type="match status" value="1"/>
</dbReference>
<evidence type="ECO:0000313" key="13">
    <source>
        <dbReference type="Proteomes" id="UP000289784"/>
    </source>
</evidence>
<comment type="caution">
    <text evidence="12">The sequence shown here is derived from an EMBL/GenBank/DDBJ whole genome shotgun (WGS) entry which is preliminary data.</text>
</comment>
<feature type="chain" id="PRO_5020995244" evidence="10">
    <location>
        <begin position="33"/>
        <end position="497"/>
    </location>
</feature>
<dbReference type="EMBL" id="SAWZ01000001">
    <property type="protein sequence ID" value="RXR08318.1"/>
    <property type="molecule type" value="Genomic_DNA"/>
</dbReference>
<evidence type="ECO:0000256" key="10">
    <source>
        <dbReference type="RuleBase" id="RU362097"/>
    </source>
</evidence>
<dbReference type="Gene3D" id="1.20.1600.10">
    <property type="entry name" value="Outer membrane efflux proteins (OEP)"/>
    <property type="match status" value="1"/>
</dbReference>
<name>A0A4V1N1H5_9GAMM</name>
<dbReference type="RefSeq" id="WP_129469210.1">
    <property type="nucleotide sequence ID" value="NZ_SAWZ01000001.1"/>
</dbReference>
<feature type="signal peptide" evidence="10">
    <location>
        <begin position="1"/>
        <end position="32"/>
    </location>
</feature>
<protein>
    <submittedName>
        <fullName evidence="12">Efflux transporter outer membrane subunit</fullName>
    </submittedName>
</protein>